<evidence type="ECO:0000313" key="2">
    <source>
        <dbReference type="Proteomes" id="UP000580250"/>
    </source>
</evidence>
<reference evidence="1 2" key="1">
    <citation type="submission" date="2020-08" db="EMBL/GenBank/DDBJ databases">
        <authorList>
            <person name="Koutsovoulos G."/>
            <person name="Danchin GJ E."/>
        </authorList>
    </citation>
    <scope>NUCLEOTIDE SEQUENCE [LARGE SCALE GENOMIC DNA]</scope>
</reference>
<comment type="caution">
    <text evidence="1">The sequence shown here is derived from an EMBL/GenBank/DDBJ whole genome shotgun (WGS) entry which is preliminary data.</text>
</comment>
<evidence type="ECO:0000313" key="1">
    <source>
        <dbReference type="EMBL" id="CAD2163909.1"/>
    </source>
</evidence>
<dbReference type="AlphaFoldDB" id="A0A6V7URJ4"/>
<sequence>MEGLYSQSVRINIFESISYLSESTLVNNRFVEMYTADWLQNAIVVPIGKKLFLEIASNNRLYEINYAIYKSIISITNTYFTRLRLNYIFRFDKIVEQEKGFYLNNTNKESIDIIVDDILKTEIDRLNNLAQRLVFY</sequence>
<proteinExistence type="predicted"/>
<dbReference type="Proteomes" id="UP000580250">
    <property type="component" value="Unassembled WGS sequence"/>
</dbReference>
<dbReference type="EMBL" id="CAJEWN010000100">
    <property type="protein sequence ID" value="CAD2163909.1"/>
    <property type="molecule type" value="Genomic_DNA"/>
</dbReference>
<name>A0A6V7URJ4_MELEN</name>
<protein>
    <submittedName>
        <fullName evidence="1">Uncharacterized protein</fullName>
    </submittedName>
</protein>
<organism evidence="1 2">
    <name type="scientific">Meloidogyne enterolobii</name>
    <name type="common">Root-knot nematode worm</name>
    <name type="synonym">Meloidogyne mayaguensis</name>
    <dbReference type="NCBI Taxonomy" id="390850"/>
    <lineage>
        <taxon>Eukaryota</taxon>
        <taxon>Metazoa</taxon>
        <taxon>Ecdysozoa</taxon>
        <taxon>Nematoda</taxon>
        <taxon>Chromadorea</taxon>
        <taxon>Rhabditida</taxon>
        <taxon>Tylenchina</taxon>
        <taxon>Tylenchomorpha</taxon>
        <taxon>Tylenchoidea</taxon>
        <taxon>Meloidogynidae</taxon>
        <taxon>Meloidogyninae</taxon>
        <taxon>Meloidogyne</taxon>
    </lineage>
</organism>
<accession>A0A6V7URJ4</accession>
<gene>
    <name evidence="1" type="ORF">MENT_LOCUS16279</name>
</gene>